<evidence type="ECO:0000256" key="1">
    <source>
        <dbReference type="SAM" id="Coils"/>
    </source>
</evidence>
<dbReference type="AlphaFoldDB" id="A0AAE0FWX6"/>
<feature type="compositionally biased region" description="Basic and acidic residues" evidence="2">
    <location>
        <begin position="38"/>
        <end position="49"/>
    </location>
</feature>
<reference evidence="3 4" key="1">
    <citation type="journal article" date="2015" name="Genome Biol. Evol.">
        <title>Comparative Genomics of a Bacterivorous Green Alga Reveals Evolutionary Causalities and Consequences of Phago-Mixotrophic Mode of Nutrition.</title>
        <authorList>
            <person name="Burns J.A."/>
            <person name="Paasch A."/>
            <person name="Narechania A."/>
            <person name="Kim E."/>
        </authorList>
    </citation>
    <scope>NUCLEOTIDE SEQUENCE [LARGE SCALE GENOMIC DNA]</scope>
    <source>
        <strain evidence="3 4">PLY_AMNH</strain>
    </source>
</reference>
<protein>
    <recommendedName>
        <fullName evidence="5">OmpA-like domain-containing protein</fullName>
    </recommendedName>
</protein>
<organism evidence="3 4">
    <name type="scientific">Cymbomonas tetramitiformis</name>
    <dbReference type="NCBI Taxonomy" id="36881"/>
    <lineage>
        <taxon>Eukaryota</taxon>
        <taxon>Viridiplantae</taxon>
        <taxon>Chlorophyta</taxon>
        <taxon>Pyramimonadophyceae</taxon>
        <taxon>Pyramimonadales</taxon>
        <taxon>Pyramimonadaceae</taxon>
        <taxon>Cymbomonas</taxon>
    </lineage>
</organism>
<dbReference type="SUPFAM" id="SSF103088">
    <property type="entry name" value="OmpA-like"/>
    <property type="match status" value="1"/>
</dbReference>
<keyword evidence="1" id="KW-0175">Coiled coil</keyword>
<sequence>KILGLQAQEAAQQVAVAHQAPVQRHRWRVRHRGGGGGSEEHPEATKERGKQLLGADQPNCGVAIPNVPTVQVARNPVLTVVADVDDDGDHGGEEEWDTQLGMDPAELAVRANLGRREPQIPQPLGRAAQGPPAAASAVPPATATTGDLDSPRAVGTRAGQLDRGKGQESQVDSAGEKGVVSDFRSEEPPRVNTAQVAGTSGQPTAADEESQPVNQEGVSRGEHFARPSIEAQEAANLETDDRFSGTGEDVDVEEAMSEAGEEEDSEMMPGVNEVEEEGDAQENAELVASLRQAAEELQSAVDAFHSENDDVELDVRQGQIRILRQILFVNKSDSFLPGSDSEALIKRVAAGMVILTSAGHKFEFNIDGHTASANVKLSEMRAKRVMAELALNGLDGKLLHARWFSNSKMHSRGNKDPLNKRVEFSIHRKHQRTGNLSGRSAGKSVSGRQSGRQNRSSGPRKP</sequence>
<feature type="non-terminal residue" evidence="3">
    <location>
        <position position="1"/>
    </location>
</feature>
<feature type="compositionally biased region" description="Low complexity" evidence="2">
    <location>
        <begin position="122"/>
        <end position="146"/>
    </location>
</feature>
<dbReference type="Proteomes" id="UP001190700">
    <property type="component" value="Unassembled WGS sequence"/>
</dbReference>
<dbReference type="InterPro" id="IPR036737">
    <property type="entry name" value="OmpA-like_sf"/>
</dbReference>
<feature type="compositionally biased region" description="Polar residues" evidence="2">
    <location>
        <begin position="192"/>
        <end position="203"/>
    </location>
</feature>
<accession>A0AAE0FWX6</accession>
<comment type="caution">
    <text evidence="3">The sequence shown here is derived from an EMBL/GenBank/DDBJ whole genome shotgun (WGS) entry which is preliminary data.</text>
</comment>
<dbReference type="Gene3D" id="3.30.1330.60">
    <property type="entry name" value="OmpA-like domain"/>
    <property type="match status" value="1"/>
</dbReference>
<feature type="region of interest" description="Disordered" evidence="2">
    <location>
        <begin position="118"/>
        <end position="221"/>
    </location>
</feature>
<feature type="compositionally biased region" description="Basic residues" evidence="2">
    <location>
        <begin position="23"/>
        <end position="33"/>
    </location>
</feature>
<proteinExistence type="predicted"/>
<feature type="region of interest" description="Disordered" evidence="2">
    <location>
        <begin position="426"/>
        <end position="462"/>
    </location>
</feature>
<feature type="region of interest" description="Disordered" evidence="2">
    <location>
        <begin position="16"/>
        <end position="49"/>
    </location>
</feature>
<keyword evidence="4" id="KW-1185">Reference proteome</keyword>
<feature type="compositionally biased region" description="Low complexity" evidence="2">
    <location>
        <begin position="444"/>
        <end position="462"/>
    </location>
</feature>
<evidence type="ECO:0000256" key="2">
    <source>
        <dbReference type="SAM" id="MobiDB-lite"/>
    </source>
</evidence>
<evidence type="ECO:0000313" key="4">
    <source>
        <dbReference type="Proteomes" id="UP001190700"/>
    </source>
</evidence>
<name>A0AAE0FWX6_9CHLO</name>
<dbReference type="EMBL" id="LGRX02012329">
    <property type="protein sequence ID" value="KAK3267581.1"/>
    <property type="molecule type" value="Genomic_DNA"/>
</dbReference>
<gene>
    <name evidence="3" type="ORF">CYMTET_23873</name>
</gene>
<evidence type="ECO:0008006" key="5">
    <source>
        <dbReference type="Google" id="ProtNLM"/>
    </source>
</evidence>
<evidence type="ECO:0000313" key="3">
    <source>
        <dbReference type="EMBL" id="KAK3267581.1"/>
    </source>
</evidence>
<feature type="coiled-coil region" evidence="1">
    <location>
        <begin position="280"/>
        <end position="307"/>
    </location>
</feature>